<dbReference type="PANTHER" id="PTHR46825">
    <property type="entry name" value="D-ALANYL-D-ALANINE-CARBOXYPEPTIDASE/ENDOPEPTIDASE AMPH"/>
    <property type="match status" value="1"/>
</dbReference>
<dbReference type="Proteomes" id="UP001055732">
    <property type="component" value="Chromosome"/>
</dbReference>
<organism evidence="3 4">
    <name type="scientific">Thermococcus aggregans</name>
    <dbReference type="NCBI Taxonomy" id="110163"/>
    <lineage>
        <taxon>Archaea</taxon>
        <taxon>Methanobacteriati</taxon>
        <taxon>Methanobacteriota</taxon>
        <taxon>Thermococci</taxon>
        <taxon>Thermococcales</taxon>
        <taxon>Thermococcaceae</taxon>
        <taxon>Thermococcus</taxon>
    </lineage>
</organism>
<feature type="domain" description="Pab87 octamerisation" evidence="2">
    <location>
        <begin position="360"/>
        <end position="453"/>
    </location>
</feature>
<evidence type="ECO:0000259" key="1">
    <source>
        <dbReference type="Pfam" id="PF00144"/>
    </source>
</evidence>
<dbReference type="InterPro" id="IPR050491">
    <property type="entry name" value="AmpC-like"/>
</dbReference>
<evidence type="ECO:0000313" key="3">
    <source>
        <dbReference type="EMBL" id="USS40663.1"/>
    </source>
</evidence>
<accession>A0A9E7MXF6</accession>
<dbReference type="Gene3D" id="3.40.710.10">
    <property type="entry name" value="DD-peptidase/beta-lactamase superfamily"/>
    <property type="match status" value="1"/>
</dbReference>
<dbReference type="Gene3D" id="2.40.128.210">
    <property type="entry name" value="Pab87 octamerisation domain"/>
    <property type="match status" value="1"/>
</dbReference>
<dbReference type="SUPFAM" id="SSF56601">
    <property type="entry name" value="beta-lactamase/transpeptidase-like"/>
    <property type="match status" value="1"/>
</dbReference>
<dbReference type="EMBL" id="CP099582">
    <property type="protein sequence ID" value="USS40663.1"/>
    <property type="molecule type" value="Genomic_DNA"/>
</dbReference>
<reference evidence="3" key="1">
    <citation type="journal article" date="1998" name="Int. J. Syst. Bacteriol. 48 Pt">
        <title>Thermococcus guaymasensis sp. nov. and Thermococcus aggregans sp. nov., two novel thermophilic archaea isolated from the Guaymas Basin hydrothermal vent site.</title>
        <authorList>
            <person name="Canganella F."/>
            <person name="Jones W.J."/>
            <person name="Gambacorta A."/>
            <person name="Antranikian G."/>
        </authorList>
    </citation>
    <scope>NUCLEOTIDE SEQUENCE</scope>
    <source>
        <strain evidence="3">TY</strain>
    </source>
</reference>
<dbReference type="InterPro" id="IPR038164">
    <property type="entry name" value="Pab87_oct_sf"/>
</dbReference>
<protein>
    <submittedName>
        <fullName evidence="3">Serine hydrolase</fullName>
    </submittedName>
</protein>
<name>A0A9E7MXF6_THEAG</name>
<feature type="domain" description="Beta-lactamase-related" evidence="1">
    <location>
        <begin position="9"/>
        <end position="340"/>
    </location>
</feature>
<keyword evidence="4" id="KW-1185">Reference proteome</keyword>
<dbReference type="InterPro" id="IPR012338">
    <property type="entry name" value="Beta-lactam/transpept-like"/>
</dbReference>
<dbReference type="KEGG" id="tagg:NF865_10360"/>
<evidence type="ECO:0000313" key="4">
    <source>
        <dbReference type="Proteomes" id="UP001055732"/>
    </source>
</evidence>
<proteinExistence type="predicted"/>
<gene>
    <name evidence="3" type="ORF">NF865_10360</name>
</gene>
<sequence>MEEKFVELEKFIMEKMSENKMPGISIALVEDSEVVYSRGFGFRNLETGAPATPRTVYGIGSITKSFTALAIMQLVEKGLISLDDPVEKYIPIKLRPFGEPVRIHHLLTHSSGIPSLGYAEAFIDGILNIGHGWLPVATPEDVITFAQDAEKWAFTKPGERFFYSNSGYVMLGKIISEVSGMPYEEYVKENILKPLEMNRSYFFKEEVDKDPDVATGYVIDPQKEAHIPKSFPYGITADGGLLSNVLDLAKYLTMYINRGEYNGVKIVEKDSIESMETPYIKVPWEIFGGEGYGYGLIIHPDFLGERLIQHSGSVLIYTGFIGYIPEKKLGVAVLANSAGYPLSSIGMYALALMLGKNPEEDLPFIRRERILKKLEGTYEGYKGSIKFNVKRQGDFLLLEMASRFMNSTIPLVPERVEDNTVVCFTLSNGRKVSAEFYIKDKEVELIYERYKLVKQS</sequence>
<dbReference type="GO" id="GO:0016787">
    <property type="term" value="F:hydrolase activity"/>
    <property type="evidence" value="ECO:0007669"/>
    <property type="project" value="UniProtKB-KW"/>
</dbReference>
<dbReference type="Pfam" id="PF00144">
    <property type="entry name" value="Beta-lactamase"/>
    <property type="match status" value="1"/>
</dbReference>
<dbReference type="InterPro" id="IPR025879">
    <property type="entry name" value="Pab87_oct"/>
</dbReference>
<dbReference type="PANTHER" id="PTHR46825:SF9">
    <property type="entry name" value="BETA-LACTAMASE-RELATED DOMAIN-CONTAINING PROTEIN"/>
    <property type="match status" value="1"/>
</dbReference>
<dbReference type="InterPro" id="IPR001466">
    <property type="entry name" value="Beta-lactam-related"/>
</dbReference>
<evidence type="ECO:0000259" key="2">
    <source>
        <dbReference type="Pfam" id="PF13969"/>
    </source>
</evidence>
<reference evidence="3" key="2">
    <citation type="submission" date="2022-06" db="EMBL/GenBank/DDBJ databases">
        <authorList>
            <person name="Park Y.-J."/>
        </authorList>
    </citation>
    <scope>NUCLEOTIDE SEQUENCE</scope>
    <source>
        <strain evidence="3">TY</strain>
    </source>
</reference>
<keyword evidence="3" id="KW-0378">Hydrolase</keyword>
<dbReference type="Pfam" id="PF13969">
    <property type="entry name" value="Pab87_oct"/>
    <property type="match status" value="1"/>
</dbReference>
<dbReference type="AlphaFoldDB" id="A0A9E7MXF6"/>
<dbReference type="RefSeq" id="WP_253304616.1">
    <property type="nucleotide sequence ID" value="NZ_CP099582.1"/>
</dbReference>